<organism evidence="1 2">
    <name type="scientific">Microbacterium phage MementoMori</name>
    <dbReference type="NCBI Taxonomy" id="2201436"/>
    <lineage>
        <taxon>Viruses</taxon>
        <taxon>Duplodnaviria</taxon>
        <taxon>Heunggongvirae</taxon>
        <taxon>Uroviricota</taxon>
        <taxon>Caudoviricetes</taxon>
        <taxon>Kutznervirinae</taxon>
        <taxon>Mementomorivirus</taxon>
        <taxon>Mementomorivirus mementomori</taxon>
    </lineage>
</organism>
<accession>A0A2Z4Q5I6</accession>
<keyword evidence="2" id="KW-1185">Reference proteome</keyword>
<evidence type="ECO:0000313" key="1">
    <source>
        <dbReference type="EMBL" id="AWY05316.1"/>
    </source>
</evidence>
<dbReference type="GeneID" id="54993289"/>
<sequence length="197" mass="21136">MTNTIPALSAEQIAALQSDDLTVRNNEIAALRAVDYPVAEIARVADIATATVYRIAKGWEPDHGYEPLDQWESVTEDDGVADMTEEFADEEDAAEHAEAIAEKDAALAATAEQNVSTVFLGTDITAYIQHLHRGDDAAQAQADALFRVQANNGEERRKAIVEAANLGVERKHIAAAAGVKSVGRIIRAARGEQTDGK</sequence>
<proteinExistence type="predicted"/>
<dbReference type="KEGG" id="vg:54993289"/>
<name>A0A2Z4Q5I6_9CAUD</name>
<dbReference type="EMBL" id="MH271303">
    <property type="protein sequence ID" value="AWY05316.1"/>
    <property type="molecule type" value="Genomic_DNA"/>
</dbReference>
<evidence type="ECO:0000313" key="2">
    <source>
        <dbReference type="Proteomes" id="UP000250535"/>
    </source>
</evidence>
<reference evidence="1 2" key="1">
    <citation type="submission" date="2018-04" db="EMBL/GenBank/DDBJ databases">
        <authorList>
            <person name="Harrington T."/>
            <person name="Washburn E."/>
            <person name="Bricker J."/>
            <person name="McKinney A."/>
            <person name="Betsko A.J."/>
            <person name="Garlena R.A."/>
            <person name="Russell D.A."/>
            <person name="Pope W.A."/>
            <person name="Jacobs-Sera D."/>
            <person name="Hatfull G.F."/>
        </authorList>
    </citation>
    <scope>NUCLEOTIDE SEQUENCE [LARGE SCALE GENOMIC DNA]</scope>
</reference>
<protein>
    <submittedName>
        <fullName evidence="1">Uncharacterized protein</fullName>
    </submittedName>
</protein>
<dbReference type="Proteomes" id="UP000250535">
    <property type="component" value="Segment"/>
</dbReference>
<gene>
    <name evidence="1" type="primary">62</name>
    <name evidence="1" type="ORF">SEA_MEMENTOMORI_62</name>
</gene>
<dbReference type="RefSeq" id="YP_009802734.1">
    <property type="nucleotide sequence ID" value="NC_047987.1"/>
</dbReference>